<evidence type="ECO:0000313" key="2">
    <source>
        <dbReference type="Proteomes" id="UP001165092"/>
    </source>
</evidence>
<dbReference type="Proteomes" id="UP001165092">
    <property type="component" value="Unassembled WGS sequence"/>
</dbReference>
<accession>A0A9W6UIH8</accession>
<dbReference type="AlphaFoldDB" id="A0A9W6UIH8"/>
<organism evidence="1 2">
    <name type="scientific">Nocardiopsis ansamitocini</name>
    <dbReference type="NCBI Taxonomy" id="1670832"/>
    <lineage>
        <taxon>Bacteria</taxon>
        <taxon>Bacillati</taxon>
        <taxon>Actinomycetota</taxon>
        <taxon>Actinomycetes</taxon>
        <taxon>Streptosporangiales</taxon>
        <taxon>Nocardiopsidaceae</taxon>
        <taxon>Nocardiopsis</taxon>
    </lineage>
</organism>
<keyword evidence="2" id="KW-1185">Reference proteome</keyword>
<evidence type="ECO:0000313" key="1">
    <source>
        <dbReference type="EMBL" id="GLU49951.1"/>
    </source>
</evidence>
<proteinExistence type="predicted"/>
<reference evidence="1" key="1">
    <citation type="submission" date="2023-02" db="EMBL/GenBank/DDBJ databases">
        <title>Nocardiopsis ansamitocini NBRC 112285.</title>
        <authorList>
            <person name="Ichikawa N."/>
            <person name="Sato H."/>
            <person name="Tonouchi N."/>
        </authorList>
    </citation>
    <scope>NUCLEOTIDE SEQUENCE</scope>
    <source>
        <strain evidence="1">NBRC 112285</strain>
    </source>
</reference>
<name>A0A9W6UIH8_9ACTN</name>
<comment type="caution">
    <text evidence="1">The sequence shown here is derived from an EMBL/GenBank/DDBJ whole genome shotgun (WGS) entry which is preliminary data.</text>
</comment>
<sequence length="83" mass="9581">MDTSVEIAAALARVRWDFPDWAVTQDDRSDTTWSAHRTVPLTRAEHRAGRSRRLCAETSDGLLVRLGREQRALDEHHIHHRGR</sequence>
<dbReference type="RefSeq" id="WP_285761490.1">
    <property type="nucleotide sequence ID" value="NZ_BSQG01000010.1"/>
</dbReference>
<protein>
    <submittedName>
        <fullName evidence="1">Uncharacterized protein</fullName>
    </submittedName>
</protein>
<dbReference type="EMBL" id="BSQG01000010">
    <property type="protein sequence ID" value="GLU49951.1"/>
    <property type="molecule type" value="Genomic_DNA"/>
</dbReference>
<gene>
    <name evidence="1" type="ORF">Nans01_43020</name>
</gene>